<protein>
    <submittedName>
        <fullName evidence="1">Uncharacterized protein</fullName>
    </submittedName>
</protein>
<evidence type="ECO:0000313" key="1">
    <source>
        <dbReference type="EMBL" id="CAH1797842.1"/>
    </source>
</evidence>
<dbReference type="Proteomes" id="UP000749559">
    <property type="component" value="Unassembled WGS sequence"/>
</dbReference>
<keyword evidence="2" id="KW-1185">Reference proteome</keyword>
<sequence length="265" mass="29809">MKLYKYKCPTGSGKTQLALLYAKKFTNKNNDSTCFCFNSSTPEDILVDVTSSDDNDAFVKGFENLTLEVKGYSKADVDALNICQYNQFKGKDMQNLAKKLDYLPLGIHAACQYIIESKGTKPKLLDQLKGGKEDALDSLFQLSHIKACKECEQDEKAKLLLNVVAALSPDPIPFDVLDWMIGSGNEDPFQKKADRSIELDKMAKRRNKIIDSITRFHLGTVEIKGSDLMAETFFYKLTHTISYCFSFQCGITRTRVVTEKDTTSI</sequence>
<comment type="caution">
    <text evidence="1">The sequence shown here is derived from an EMBL/GenBank/DDBJ whole genome shotgun (WGS) entry which is preliminary data.</text>
</comment>
<dbReference type="EMBL" id="CAIIXF020000010">
    <property type="protein sequence ID" value="CAH1797842.1"/>
    <property type="molecule type" value="Genomic_DNA"/>
</dbReference>
<dbReference type="AlphaFoldDB" id="A0A8S4PUS1"/>
<proteinExistence type="predicted"/>
<reference evidence="1" key="1">
    <citation type="submission" date="2022-03" db="EMBL/GenBank/DDBJ databases">
        <authorList>
            <person name="Martin C."/>
        </authorList>
    </citation>
    <scope>NUCLEOTIDE SEQUENCE</scope>
</reference>
<name>A0A8S4PUS1_OWEFU</name>
<organism evidence="1 2">
    <name type="scientific">Owenia fusiformis</name>
    <name type="common">Polychaete worm</name>
    <dbReference type="NCBI Taxonomy" id="6347"/>
    <lineage>
        <taxon>Eukaryota</taxon>
        <taxon>Metazoa</taxon>
        <taxon>Spiralia</taxon>
        <taxon>Lophotrochozoa</taxon>
        <taxon>Annelida</taxon>
        <taxon>Polychaeta</taxon>
        <taxon>Sedentaria</taxon>
        <taxon>Canalipalpata</taxon>
        <taxon>Sabellida</taxon>
        <taxon>Oweniida</taxon>
        <taxon>Oweniidae</taxon>
        <taxon>Owenia</taxon>
    </lineage>
</organism>
<evidence type="ECO:0000313" key="2">
    <source>
        <dbReference type="Proteomes" id="UP000749559"/>
    </source>
</evidence>
<dbReference type="OrthoDB" id="6076681at2759"/>
<accession>A0A8S4PUS1</accession>
<gene>
    <name evidence="1" type="ORF">OFUS_LOCUS22058</name>
</gene>